<keyword evidence="1" id="KW-1133">Transmembrane helix</keyword>
<dbReference type="InterPro" id="IPR017853">
    <property type="entry name" value="GH"/>
</dbReference>
<evidence type="ECO:0000256" key="2">
    <source>
        <dbReference type="SAM" id="SignalP"/>
    </source>
</evidence>
<dbReference type="RefSeq" id="WP_146787590.1">
    <property type="nucleotide sequence ID" value="NZ_CP042434.1"/>
</dbReference>
<accession>A0A5B8VRC2</accession>
<sequence>MVKLITVLLLMPLISMGQVFYAGTKPGTARSKEVKKDSFSLWNNVLQANYTLKNGHLQEASFLNRQTAKQYRFDGAYLFNLGLREGGVLTAKSFLLEGSPQIKYLKGNPAATRRSEKENGRQLRLILYNEQYHIQIQWSATLRDSSNYVISQFSIKDPDRWINTLYLVNLPKSADLVKTGSVDGTPIVDKENFFAVENPMAKIDTTGHLIRIKLERAAALHQKDDRFISSVAFGVTPKGQLRRGFLYYLQQQRARPYHPFVHYNSWFDISWNGLRLHESDCLDRIQMWSDSLTKKRGVRLDGYLWDDGWDNTNSLWAFNQYLPDGFSRLYALSKQYGASMGAWISPWGGYEQAKQNRLAFGRKHIPAYETNENGFSLAGKNYFAYFKSLVEQFITKEHVAIFKFDGIGAGAFATGAGAAYQGDIQALLQLLTEIRKQKPDIYVSLTAGTWASPFFCCMVIIFGMAVATMTLWGQAIKDKDG</sequence>
<protein>
    <recommendedName>
        <fullName evidence="5">Enterotoxin</fullName>
    </recommendedName>
</protein>
<keyword evidence="2" id="KW-0732">Signal</keyword>
<feature type="signal peptide" evidence="2">
    <location>
        <begin position="1"/>
        <end position="21"/>
    </location>
</feature>
<name>A0A5B8VRC2_9BACT</name>
<organism evidence="3 4">
    <name type="scientific">Arachidicoccus ginsenosidivorans</name>
    <dbReference type="NCBI Taxonomy" id="496057"/>
    <lineage>
        <taxon>Bacteria</taxon>
        <taxon>Pseudomonadati</taxon>
        <taxon>Bacteroidota</taxon>
        <taxon>Chitinophagia</taxon>
        <taxon>Chitinophagales</taxon>
        <taxon>Chitinophagaceae</taxon>
        <taxon>Arachidicoccus</taxon>
    </lineage>
</organism>
<reference evidence="3 4" key="1">
    <citation type="journal article" date="2017" name="Int. J. Syst. Evol. Microbiol.">
        <title>Arachidicoccus ginsenosidivorans sp. nov., with ginsenoside-converting activity isolated from ginseng cultivating soil.</title>
        <authorList>
            <person name="Siddiqi M.Z."/>
            <person name="Aslam Z."/>
            <person name="Im W.T."/>
        </authorList>
    </citation>
    <scope>NUCLEOTIDE SEQUENCE [LARGE SCALE GENOMIC DNA]</scope>
    <source>
        <strain evidence="3 4">Gsoil 809</strain>
    </source>
</reference>
<evidence type="ECO:0000313" key="4">
    <source>
        <dbReference type="Proteomes" id="UP000321291"/>
    </source>
</evidence>
<keyword evidence="1" id="KW-0472">Membrane</keyword>
<evidence type="ECO:0000256" key="1">
    <source>
        <dbReference type="SAM" id="Phobius"/>
    </source>
</evidence>
<dbReference type="EMBL" id="CP042434">
    <property type="protein sequence ID" value="QEC74030.1"/>
    <property type="molecule type" value="Genomic_DNA"/>
</dbReference>
<dbReference type="InterPro" id="IPR013785">
    <property type="entry name" value="Aldolase_TIM"/>
</dbReference>
<dbReference type="SUPFAM" id="SSF51445">
    <property type="entry name" value="(Trans)glycosidases"/>
    <property type="match status" value="1"/>
</dbReference>
<evidence type="ECO:0000313" key="3">
    <source>
        <dbReference type="EMBL" id="QEC74030.1"/>
    </source>
</evidence>
<dbReference type="Gene3D" id="3.20.20.70">
    <property type="entry name" value="Aldolase class I"/>
    <property type="match status" value="1"/>
</dbReference>
<dbReference type="OrthoDB" id="3183911at2"/>
<proteinExistence type="predicted"/>
<keyword evidence="4" id="KW-1185">Reference proteome</keyword>
<dbReference type="Proteomes" id="UP000321291">
    <property type="component" value="Chromosome"/>
</dbReference>
<evidence type="ECO:0008006" key="5">
    <source>
        <dbReference type="Google" id="ProtNLM"/>
    </source>
</evidence>
<dbReference type="KEGG" id="agi:FSB73_22510"/>
<feature type="chain" id="PRO_5023140658" description="Enterotoxin" evidence="2">
    <location>
        <begin position="22"/>
        <end position="481"/>
    </location>
</feature>
<gene>
    <name evidence="3" type="ORF">FSB73_22510</name>
</gene>
<dbReference type="AlphaFoldDB" id="A0A5B8VRC2"/>
<feature type="transmembrane region" description="Helical" evidence="1">
    <location>
        <begin position="450"/>
        <end position="472"/>
    </location>
</feature>
<keyword evidence="1" id="KW-0812">Transmembrane</keyword>